<evidence type="ECO:0000256" key="1">
    <source>
        <dbReference type="SAM" id="Phobius"/>
    </source>
</evidence>
<dbReference type="Proteomes" id="UP000005203">
    <property type="component" value="Linkage group LG5"/>
</dbReference>
<name>A0A7M7L230_APIME</name>
<dbReference type="GeneID" id="113218765"/>
<accession>A0A8B8GXE7</accession>
<dbReference type="OrthoDB" id="8173371at2759"/>
<feature type="transmembrane region" description="Helical" evidence="1">
    <location>
        <begin position="210"/>
        <end position="241"/>
    </location>
</feature>
<dbReference type="AlphaFoldDB" id="A0A7M7L230"/>
<evidence type="ECO:0000313" key="2">
    <source>
        <dbReference type="EnsemblMetazoa" id="XP_026296415"/>
    </source>
</evidence>
<evidence type="ECO:0000313" key="3">
    <source>
        <dbReference type="Proteomes" id="UP000005203"/>
    </source>
</evidence>
<protein>
    <submittedName>
        <fullName evidence="4">Uncharacterized protein LOC113218765</fullName>
    </submittedName>
</protein>
<organism evidence="2">
    <name type="scientific">Apis mellifera</name>
    <name type="common">Honeybee</name>
    <dbReference type="NCBI Taxonomy" id="7460"/>
    <lineage>
        <taxon>Eukaryota</taxon>
        <taxon>Metazoa</taxon>
        <taxon>Ecdysozoa</taxon>
        <taxon>Arthropoda</taxon>
        <taxon>Hexapoda</taxon>
        <taxon>Insecta</taxon>
        <taxon>Pterygota</taxon>
        <taxon>Neoptera</taxon>
        <taxon>Endopterygota</taxon>
        <taxon>Hymenoptera</taxon>
        <taxon>Apocrita</taxon>
        <taxon>Aculeata</taxon>
        <taxon>Apoidea</taxon>
        <taxon>Anthophila</taxon>
        <taxon>Apidae</taxon>
        <taxon>Apis</taxon>
    </lineage>
</organism>
<gene>
    <name evidence="4" type="primary">LOC113218765</name>
</gene>
<dbReference type="EnsemblMetazoa" id="XM_026440630">
    <property type="protein sequence ID" value="XP_026296415"/>
    <property type="gene ID" value="LOC113218765"/>
</dbReference>
<feature type="transmembrane region" description="Helical" evidence="1">
    <location>
        <begin position="137"/>
        <end position="160"/>
    </location>
</feature>
<evidence type="ECO:0000313" key="4">
    <source>
        <dbReference type="RefSeq" id="XP_026296415.1"/>
    </source>
</evidence>
<reference evidence="4" key="2">
    <citation type="submission" date="2025-04" db="UniProtKB">
        <authorList>
            <consortium name="RefSeq"/>
        </authorList>
    </citation>
    <scope>IDENTIFICATION</scope>
    <source>
        <strain evidence="4">DH4</strain>
        <tissue evidence="4">Whole body</tissue>
    </source>
</reference>
<reference evidence="2" key="1">
    <citation type="submission" date="2021-01" db="UniProtKB">
        <authorList>
            <consortium name="EnsemblMetazoa"/>
        </authorList>
    </citation>
    <scope>IDENTIFICATION</scope>
    <source>
        <strain evidence="2">DH4</strain>
    </source>
</reference>
<sequence length="258" mass="30988">MQCLEEYQELIERDAIEISWLWKYLQMFLYLLCTISGYTCSVLFYILWKEIFGDKCPLWAISVLISKEKLELDDIRDICKNHLLDWWKYIFTDYIHENTCEMYLITCFSSCIFGVVWFTLFLMCGKGGQDISIYESSWKIVFPAIYFNFIFAIISMYAHYNLQQGYKSFNDGIINISYEIYSICKVPMNISDREIINIYMKMHNFYIYDVYYIISYLQIFTVIMMCGWSGGLIILILRMILVIDFKILKIRIYEVKEE</sequence>
<keyword evidence="3" id="KW-1185">Reference proteome</keyword>
<feature type="transmembrane region" description="Helical" evidence="1">
    <location>
        <begin position="28"/>
        <end position="48"/>
    </location>
</feature>
<dbReference type="RefSeq" id="XP_026296415.1">
    <property type="nucleotide sequence ID" value="XM_026440630.1"/>
</dbReference>
<keyword evidence="1" id="KW-0472">Membrane</keyword>
<proteinExistence type="predicted"/>
<keyword evidence="1" id="KW-0812">Transmembrane</keyword>
<dbReference type="KEGG" id="ame:113218765"/>
<accession>A0A7M7L230</accession>
<feature type="transmembrane region" description="Helical" evidence="1">
    <location>
        <begin position="102"/>
        <end position="125"/>
    </location>
</feature>
<keyword evidence="1" id="KW-1133">Transmembrane helix</keyword>